<keyword evidence="14" id="KW-1185">Reference proteome</keyword>
<gene>
    <name evidence="11 13" type="primary">acpS</name>
    <name evidence="13" type="ORF">ACFP7A_13765</name>
</gene>
<evidence type="ECO:0000256" key="7">
    <source>
        <dbReference type="ARBA" id="ARBA00022832"/>
    </source>
</evidence>
<dbReference type="InterPro" id="IPR002582">
    <property type="entry name" value="ACPS"/>
</dbReference>
<comment type="catalytic activity">
    <reaction evidence="11">
        <text>apo-[ACP] + CoA = holo-[ACP] + adenosine 3',5'-bisphosphate + H(+)</text>
        <dbReference type="Rhea" id="RHEA:12068"/>
        <dbReference type="Rhea" id="RHEA-COMP:9685"/>
        <dbReference type="Rhea" id="RHEA-COMP:9690"/>
        <dbReference type="ChEBI" id="CHEBI:15378"/>
        <dbReference type="ChEBI" id="CHEBI:29999"/>
        <dbReference type="ChEBI" id="CHEBI:57287"/>
        <dbReference type="ChEBI" id="CHEBI:58343"/>
        <dbReference type="ChEBI" id="CHEBI:64479"/>
        <dbReference type="EC" id="2.7.8.7"/>
    </reaction>
</comment>
<dbReference type="GO" id="GO:0008897">
    <property type="term" value="F:holo-[acyl-carrier-protein] synthase activity"/>
    <property type="evidence" value="ECO:0007669"/>
    <property type="project" value="UniProtKB-EC"/>
</dbReference>
<evidence type="ECO:0000256" key="5">
    <source>
        <dbReference type="ARBA" id="ARBA00022679"/>
    </source>
</evidence>
<dbReference type="EC" id="2.7.8.7" evidence="11"/>
<dbReference type="InterPro" id="IPR008278">
    <property type="entry name" value="4-PPantetheinyl_Trfase_dom"/>
</dbReference>
<comment type="function">
    <text evidence="11">Transfers the 4'-phosphopantetheine moiety from coenzyme A to a Ser of acyl-carrier-protein.</text>
</comment>
<dbReference type="HAMAP" id="MF_00101">
    <property type="entry name" value="AcpS"/>
    <property type="match status" value="1"/>
</dbReference>
<evidence type="ECO:0000256" key="3">
    <source>
        <dbReference type="ARBA" id="ARBA00022490"/>
    </source>
</evidence>
<evidence type="ECO:0000256" key="6">
    <source>
        <dbReference type="ARBA" id="ARBA00022723"/>
    </source>
</evidence>
<dbReference type="Pfam" id="PF01648">
    <property type="entry name" value="ACPS"/>
    <property type="match status" value="1"/>
</dbReference>
<evidence type="ECO:0000256" key="11">
    <source>
        <dbReference type="HAMAP-Rule" id="MF_00101"/>
    </source>
</evidence>
<evidence type="ECO:0000256" key="4">
    <source>
        <dbReference type="ARBA" id="ARBA00022516"/>
    </source>
</evidence>
<evidence type="ECO:0000256" key="1">
    <source>
        <dbReference type="ARBA" id="ARBA00001946"/>
    </source>
</evidence>
<evidence type="ECO:0000313" key="13">
    <source>
        <dbReference type="EMBL" id="MFC6387658.1"/>
    </source>
</evidence>
<evidence type="ECO:0000313" key="14">
    <source>
        <dbReference type="Proteomes" id="UP001596267"/>
    </source>
</evidence>
<comment type="subcellular location">
    <subcellularLocation>
        <location evidence="11">Cytoplasm</location>
    </subcellularLocation>
</comment>
<dbReference type="EMBL" id="JBHSTQ010000022">
    <property type="protein sequence ID" value="MFC6387658.1"/>
    <property type="molecule type" value="Genomic_DNA"/>
</dbReference>
<keyword evidence="7 11" id="KW-0276">Fatty acid metabolism</keyword>
<protein>
    <recommendedName>
        <fullName evidence="11">Holo-[acyl-carrier-protein] synthase</fullName>
        <shortName evidence="11">Holo-ACP synthase</shortName>
        <ecNumber evidence="11">2.7.8.7</ecNumber>
    </recommendedName>
    <alternativeName>
        <fullName evidence="11">4'-phosphopantetheinyl transferase AcpS</fullName>
    </alternativeName>
</protein>
<keyword evidence="6 11" id="KW-0479">Metal-binding</keyword>
<feature type="binding site" evidence="11">
    <location>
        <position position="8"/>
    </location>
    <ligand>
        <name>Mg(2+)</name>
        <dbReference type="ChEBI" id="CHEBI:18420"/>
    </ligand>
</feature>
<dbReference type="Proteomes" id="UP001596267">
    <property type="component" value="Unassembled WGS sequence"/>
</dbReference>
<keyword evidence="10 11" id="KW-0275">Fatty acid biosynthesis</keyword>
<organism evidence="13 14">
    <name type="scientific">Sporolactobacillus kofuensis</name>
    <dbReference type="NCBI Taxonomy" id="269672"/>
    <lineage>
        <taxon>Bacteria</taxon>
        <taxon>Bacillati</taxon>
        <taxon>Bacillota</taxon>
        <taxon>Bacilli</taxon>
        <taxon>Bacillales</taxon>
        <taxon>Sporolactobacillaceae</taxon>
        <taxon>Sporolactobacillus</taxon>
    </lineage>
</organism>
<dbReference type="NCBIfam" id="TIGR00516">
    <property type="entry name" value="acpS"/>
    <property type="match status" value="1"/>
</dbReference>
<dbReference type="InterPro" id="IPR050559">
    <property type="entry name" value="P-Pant_transferase_sf"/>
</dbReference>
<comment type="similarity">
    <text evidence="2">Belongs to the P-Pant transferase superfamily. Gsp/Sfp/HetI/AcpT family.</text>
</comment>
<evidence type="ECO:0000256" key="8">
    <source>
        <dbReference type="ARBA" id="ARBA00022842"/>
    </source>
</evidence>
<comment type="cofactor">
    <cofactor evidence="1 11">
        <name>Mg(2+)</name>
        <dbReference type="ChEBI" id="CHEBI:18420"/>
    </cofactor>
</comment>
<dbReference type="InterPro" id="IPR004568">
    <property type="entry name" value="Ppantetheine-prot_Trfase_dom"/>
</dbReference>
<dbReference type="PANTHER" id="PTHR12215:SF10">
    <property type="entry name" value="L-AMINOADIPATE-SEMIALDEHYDE DEHYDROGENASE-PHOSPHOPANTETHEINYL TRANSFERASE"/>
    <property type="match status" value="1"/>
</dbReference>
<dbReference type="RefSeq" id="WP_253077452.1">
    <property type="nucleotide sequence ID" value="NZ_JAMXWN010000025.1"/>
</dbReference>
<dbReference type="SUPFAM" id="SSF56214">
    <property type="entry name" value="4'-phosphopantetheinyl transferase"/>
    <property type="match status" value="1"/>
</dbReference>
<dbReference type="PANTHER" id="PTHR12215">
    <property type="entry name" value="PHOSPHOPANTETHEINE TRANSFERASE"/>
    <property type="match status" value="1"/>
</dbReference>
<evidence type="ECO:0000256" key="2">
    <source>
        <dbReference type="ARBA" id="ARBA00010990"/>
    </source>
</evidence>
<keyword evidence="4 11" id="KW-0444">Lipid biosynthesis</keyword>
<name>A0ABW1WHI2_9BACL</name>
<dbReference type="Gene3D" id="3.90.470.20">
    <property type="entry name" value="4'-phosphopantetheinyl transferase domain"/>
    <property type="match status" value="1"/>
</dbReference>
<dbReference type="InterPro" id="IPR037143">
    <property type="entry name" value="4-PPantetheinyl_Trfase_dom_sf"/>
</dbReference>
<keyword evidence="5 11" id="KW-0808">Transferase</keyword>
<evidence type="ECO:0000256" key="10">
    <source>
        <dbReference type="ARBA" id="ARBA00023160"/>
    </source>
</evidence>
<comment type="similarity">
    <text evidence="11">Belongs to the P-Pant transferase superfamily. AcpS family.</text>
</comment>
<evidence type="ECO:0000256" key="9">
    <source>
        <dbReference type="ARBA" id="ARBA00023098"/>
    </source>
</evidence>
<feature type="domain" description="4'-phosphopantetheinyl transferase" evidence="12">
    <location>
        <begin position="4"/>
        <end position="110"/>
    </location>
</feature>
<reference evidence="14" key="1">
    <citation type="journal article" date="2019" name="Int. J. Syst. Evol. Microbiol.">
        <title>The Global Catalogue of Microorganisms (GCM) 10K type strain sequencing project: providing services to taxonomists for standard genome sequencing and annotation.</title>
        <authorList>
            <consortium name="The Broad Institute Genomics Platform"/>
            <consortium name="The Broad Institute Genome Sequencing Center for Infectious Disease"/>
            <person name="Wu L."/>
            <person name="Ma J."/>
        </authorList>
    </citation>
    <scope>NUCLEOTIDE SEQUENCE [LARGE SCALE GENOMIC DNA]</scope>
    <source>
        <strain evidence="14">CCUG 42001</strain>
    </source>
</reference>
<keyword evidence="8 11" id="KW-0460">Magnesium</keyword>
<keyword evidence="9 11" id="KW-0443">Lipid metabolism</keyword>
<keyword evidence="3 11" id="KW-0963">Cytoplasm</keyword>
<dbReference type="NCBIfam" id="TIGR00556">
    <property type="entry name" value="pantethn_trn"/>
    <property type="match status" value="1"/>
</dbReference>
<sequence length="120" mass="13305">MITGIGIDLIELKRVEKHIHNAPFINRVLTPKERETYERLGEKRKLEYLAGHFSVKEAYAKAKGTGIGKAVSFQDLTIVHDSLGKPTLTDRTSPDCVIHVSITHTEHAAAAFAVIERLSS</sequence>
<accession>A0ABW1WHI2</accession>
<feature type="binding site" evidence="11">
    <location>
        <position position="57"/>
    </location>
    <ligand>
        <name>Mg(2+)</name>
        <dbReference type="ChEBI" id="CHEBI:18420"/>
    </ligand>
</feature>
<proteinExistence type="inferred from homology"/>
<comment type="caution">
    <text evidence="13">The sequence shown here is derived from an EMBL/GenBank/DDBJ whole genome shotgun (WGS) entry which is preliminary data.</text>
</comment>
<evidence type="ECO:0000259" key="12">
    <source>
        <dbReference type="Pfam" id="PF01648"/>
    </source>
</evidence>